<protein>
    <submittedName>
        <fullName evidence="1">Uncharacterized protein</fullName>
    </submittedName>
</protein>
<reference evidence="2" key="1">
    <citation type="submission" date="2017-10" db="EMBL/GenBank/DDBJ databases">
        <authorList>
            <person name="Shneider M.M."/>
            <person name="Kabanova A.P."/>
            <person name="Vo T.N.H."/>
            <person name="Korzhenkov A."/>
            <person name="Samarov N.I."/>
            <person name="Toshchakov S.V."/>
            <person name="Miroshnikov K.K."/>
            <person name="Ignatov A.N."/>
            <person name="Kulikov E.E."/>
            <person name="Miroshnikov K.A."/>
        </authorList>
    </citation>
    <scope>NUCLEOTIDE SEQUENCE [LARGE SCALE GENOMIC DNA]</scope>
</reference>
<dbReference type="Proteomes" id="UP000241300">
    <property type="component" value="Segment"/>
</dbReference>
<proteinExistence type="predicted"/>
<evidence type="ECO:0000313" key="2">
    <source>
        <dbReference type="Proteomes" id="UP000241300"/>
    </source>
</evidence>
<dbReference type="EMBL" id="MG266157">
    <property type="protein sequence ID" value="ATW62169.1"/>
    <property type="molecule type" value="Genomic_DNA"/>
</dbReference>
<organism evidence="1 2">
    <name type="scientific">Dickeya phage PP35</name>
    <dbReference type="NCBI Taxonomy" id="2053675"/>
    <lineage>
        <taxon>Viruses</taxon>
        <taxon>Duplodnaviria</taxon>
        <taxon>Heunggongvirae</taxon>
        <taxon>Uroviricota</taxon>
        <taxon>Caudoviricetes</taxon>
        <taxon>Pantevenvirales</taxon>
        <taxon>Ackermannviridae</taxon>
        <taxon>Aglimvirinae</taxon>
        <taxon>Limestonevirus</taxon>
        <taxon>Limestonevirus limestone</taxon>
    </lineage>
</organism>
<evidence type="ECO:0000313" key="1">
    <source>
        <dbReference type="EMBL" id="ATW62169.1"/>
    </source>
</evidence>
<sequence>MYGSISEALSPVQIEAVRLNEEIGLDTGEREGRQLSTRLHGLGKVVENNGSWGFDSLREHQILLDCQQALVYGRRDGIAGLKYRLGST</sequence>
<accession>A0A2H4PHN9</accession>
<name>A0A2H4PHN9_9CAUD</name>